<organism evidence="2 3">
    <name type="scientific">Pleuronectes platessa</name>
    <name type="common">European plaice</name>
    <dbReference type="NCBI Taxonomy" id="8262"/>
    <lineage>
        <taxon>Eukaryota</taxon>
        <taxon>Metazoa</taxon>
        <taxon>Chordata</taxon>
        <taxon>Craniata</taxon>
        <taxon>Vertebrata</taxon>
        <taxon>Euteleostomi</taxon>
        <taxon>Actinopterygii</taxon>
        <taxon>Neopterygii</taxon>
        <taxon>Teleostei</taxon>
        <taxon>Neoteleostei</taxon>
        <taxon>Acanthomorphata</taxon>
        <taxon>Carangaria</taxon>
        <taxon>Pleuronectiformes</taxon>
        <taxon>Pleuronectoidei</taxon>
        <taxon>Pleuronectidae</taxon>
        <taxon>Pleuronectes</taxon>
    </lineage>
</organism>
<protein>
    <submittedName>
        <fullName evidence="2">Uncharacterized protein</fullName>
    </submittedName>
</protein>
<reference evidence="2" key="1">
    <citation type="submission" date="2020-03" db="EMBL/GenBank/DDBJ databases">
        <authorList>
            <person name="Weist P."/>
        </authorList>
    </citation>
    <scope>NUCLEOTIDE SEQUENCE</scope>
</reference>
<name>A0A9N7VD50_PLEPL</name>
<feature type="compositionally biased region" description="Basic and acidic residues" evidence="1">
    <location>
        <begin position="104"/>
        <end position="116"/>
    </location>
</feature>
<feature type="region of interest" description="Disordered" evidence="1">
    <location>
        <begin position="1"/>
        <end position="22"/>
    </location>
</feature>
<dbReference type="AlphaFoldDB" id="A0A9N7VD50"/>
<feature type="compositionally biased region" description="Basic and acidic residues" evidence="1">
    <location>
        <begin position="1"/>
        <end position="17"/>
    </location>
</feature>
<dbReference type="EMBL" id="CADEAL010004054">
    <property type="protein sequence ID" value="CAB1450442.1"/>
    <property type="molecule type" value="Genomic_DNA"/>
</dbReference>
<comment type="caution">
    <text evidence="2">The sequence shown here is derived from an EMBL/GenBank/DDBJ whole genome shotgun (WGS) entry which is preliminary data.</text>
</comment>
<sequence>MIESGIRECYGKPRPSEPEAYSVKMSPDRAALQARHPGTFQLISTKGLRVQEEGGGGGELLNAWRRREEEEEEVMDGKKMCLEMENEEEGKKTRLRGSEGVAKLEEKLNQESRYGGKGESNSDFELPLPDGSSYWQTSVFGLSSPCVDWVGQMNVTP</sequence>
<feature type="region of interest" description="Disordered" evidence="1">
    <location>
        <begin position="104"/>
        <end position="125"/>
    </location>
</feature>
<evidence type="ECO:0000313" key="2">
    <source>
        <dbReference type="EMBL" id="CAB1450442.1"/>
    </source>
</evidence>
<gene>
    <name evidence="2" type="ORF">PLEPLA_LOCUS38131</name>
</gene>
<evidence type="ECO:0000256" key="1">
    <source>
        <dbReference type="SAM" id="MobiDB-lite"/>
    </source>
</evidence>
<dbReference type="Proteomes" id="UP001153269">
    <property type="component" value="Unassembled WGS sequence"/>
</dbReference>
<keyword evidence="3" id="KW-1185">Reference proteome</keyword>
<accession>A0A9N7VD50</accession>
<evidence type="ECO:0000313" key="3">
    <source>
        <dbReference type="Proteomes" id="UP001153269"/>
    </source>
</evidence>
<proteinExistence type="predicted"/>